<dbReference type="Gene3D" id="3.10.580.10">
    <property type="entry name" value="CBS-domain"/>
    <property type="match status" value="1"/>
</dbReference>
<keyword evidence="5" id="KW-1185">Reference proteome</keyword>
<dbReference type="AlphaFoldDB" id="A0A0D6JI93"/>
<feature type="domain" description="CBS" evidence="3">
    <location>
        <begin position="10"/>
        <end position="67"/>
    </location>
</feature>
<evidence type="ECO:0000313" key="5">
    <source>
        <dbReference type="Proteomes" id="UP000033187"/>
    </source>
</evidence>
<dbReference type="Proteomes" id="UP000033187">
    <property type="component" value="Chromosome 1"/>
</dbReference>
<dbReference type="EMBL" id="LN829119">
    <property type="protein sequence ID" value="CPR21517.1"/>
    <property type="molecule type" value="Genomic_DNA"/>
</dbReference>
<dbReference type="RefSeq" id="WP_046478614.1">
    <property type="nucleotide sequence ID" value="NZ_LN829118.1"/>
</dbReference>
<evidence type="ECO:0000256" key="2">
    <source>
        <dbReference type="PROSITE-ProRule" id="PRU00703"/>
    </source>
</evidence>
<protein>
    <submittedName>
        <fullName evidence="4">Inosine-5-monophosphate dehydrogenase</fullName>
    </submittedName>
</protein>
<gene>
    <name evidence="4" type="ORF">YBN1229_v1_3084</name>
</gene>
<keyword evidence="1 2" id="KW-0129">CBS domain</keyword>
<dbReference type="PANTHER" id="PTHR43080:SF2">
    <property type="entry name" value="CBS DOMAIN-CONTAINING PROTEIN"/>
    <property type="match status" value="1"/>
</dbReference>
<dbReference type="CDD" id="cd04623">
    <property type="entry name" value="CBS_pair_bac_euk"/>
    <property type="match status" value="1"/>
</dbReference>
<dbReference type="KEGG" id="fiy:BN1229_v1_3084"/>
<evidence type="ECO:0000313" key="4">
    <source>
        <dbReference type="EMBL" id="CPR21517.1"/>
    </source>
</evidence>
<dbReference type="Pfam" id="PF00571">
    <property type="entry name" value="CBS"/>
    <property type="match status" value="2"/>
</dbReference>
<reference evidence="5" key="1">
    <citation type="submission" date="2015-02" db="EMBL/GenBank/DDBJ databases">
        <authorList>
            <person name="Chooi Y.-H."/>
        </authorList>
    </citation>
    <scope>NUCLEOTIDE SEQUENCE [LARGE SCALE GENOMIC DNA]</scope>
    <source>
        <strain evidence="5">strain Y</strain>
    </source>
</reference>
<name>A0A0D6JI93_9HYPH</name>
<dbReference type="InterPro" id="IPR044725">
    <property type="entry name" value="CBSX3_CBS_dom"/>
</dbReference>
<dbReference type="KEGG" id="fil:BN1229_v1_2830"/>
<dbReference type="InterPro" id="IPR051257">
    <property type="entry name" value="Diverse_CBS-Domain"/>
</dbReference>
<organism evidence="4 5">
    <name type="scientific">Candidatus Filomicrobium marinum</name>
    <dbReference type="NCBI Taxonomy" id="1608628"/>
    <lineage>
        <taxon>Bacteria</taxon>
        <taxon>Pseudomonadati</taxon>
        <taxon>Pseudomonadota</taxon>
        <taxon>Alphaproteobacteria</taxon>
        <taxon>Hyphomicrobiales</taxon>
        <taxon>Hyphomicrobiaceae</taxon>
        <taxon>Filomicrobium</taxon>
    </lineage>
</organism>
<dbReference type="SMART" id="SM00116">
    <property type="entry name" value="CBS"/>
    <property type="match status" value="2"/>
</dbReference>
<feature type="domain" description="CBS" evidence="3">
    <location>
        <begin position="76"/>
        <end position="131"/>
    </location>
</feature>
<proteinExistence type="predicted"/>
<evidence type="ECO:0000256" key="1">
    <source>
        <dbReference type="ARBA" id="ARBA00023122"/>
    </source>
</evidence>
<sequence>MNVAAVLKAKGRAVAVAGADTTLLEIASQLAAKRIGALVIVNDDNTVIGIISERDIVRAIAASGEGVLRAPVSTVMTKSVVTCEESVTLDELMGMMTKGRFRHAPVVMNGELVGVVSIGDVVKHHLAEVEMQVSAMQGYLATG</sequence>
<dbReference type="PROSITE" id="PS51371">
    <property type="entry name" value="CBS"/>
    <property type="match status" value="2"/>
</dbReference>
<dbReference type="InterPro" id="IPR000644">
    <property type="entry name" value="CBS_dom"/>
</dbReference>
<dbReference type="InterPro" id="IPR046342">
    <property type="entry name" value="CBS_dom_sf"/>
</dbReference>
<dbReference type="PANTHER" id="PTHR43080">
    <property type="entry name" value="CBS DOMAIN-CONTAINING PROTEIN CBSX3, MITOCHONDRIAL"/>
    <property type="match status" value="1"/>
</dbReference>
<accession>A0A0D6JI93</accession>
<dbReference type="OrthoDB" id="9807125at2"/>
<dbReference type="SUPFAM" id="SSF54631">
    <property type="entry name" value="CBS-domain pair"/>
    <property type="match status" value="1"/>
</dbReference>
<evidence type="ECO:0000259" key="3">
    <source>
        <dbReference type="PROSITE" id="PS51371"/>
    </source>
</evidence>